<keyword evidence="1" id="KW-0812">Transmembrane</keyword>
<proteinExistence type="predicted"/>
<dbReference type="InterPro" id="IPR036938">
    <property type="entry name" value="PAP2/HPO_sf"/>
</dbReference>
<feature type="transmembrane region" description="Helical" evidence="1">
    <location>
        <begin position="217"/>
        <end position="233"/>
    </location>
</feature>
<dbReference type="EMBL" id="LRBS01000040">
    <property type="protein sequence ID" value="OII77346.1"/>
    <property type="molecule type" value="Genomic_DNA"/>
</dbReference>
<feature type="transmembrane region" description="Helical" evidence="1">
    <location>
        <begin position="245"/>
        <end position="266"/>
    </location>
</feature>
<reference evidence="2 3" key="1">
    <citation type="submission" date="2016-10" db="EMBL/GenBank/DDBJ databases">
        <title>Reductive evolution of mitochondrial metabolism and differential evolution of invasion-related proteins in Cryptosporidium.</title>
        <authorList>
            <person name="Liu S."/>
            <person name="Roellig D.M."/>
            <person name="Guo Y."/>
            <person name="Li N."/>
            <person name="Frace M.A."/>
            <person name="Tang K."/>
            <person name="Zhang L."/>
            <person name="Feng Y."/>
            <person name="Xiao L."/>
        </authorList>
    </citation>
    <scope>NUCLEOTIDE SEQUENCE [LARGE SCALE GENOMIC DNA]</scope>
    <source>
        <strain evidence="2">30847</strain>
    </source>
</reference>
<sequence>MIVSNGSSTPKTPITDERLPSLRNIRQNRSGSIVTSNFTPIVNNKVGNDWDATVNTNKILEQYWKSSADLWHDLECGVIYPESIISNLGRSTLFTTNAVSNQCNISYGIFSVSIHPIYTRKNILAILYSFIPYIIGIVLFGWAILADNFIPAFGLIMMIFSSLINELFVKKIFRSPRPPNSTCISYGMPSSHCIASYLFLIWILLEHINATSLRSGFYFRTFIVFISGPVPWARWYVEDHTAIQCIWGCIGGLILGIFSFFLRSYLFANNSMF</sequence>
<feature type="transmembrane region" description="Helical" evidence="1">
    <location>
        <begin position="181"/>
        <end position="205"/>
    </location>
</feature>
<keyword evidence="3" id="KW-1185">Reference proteome</keyword>
<dbReference type="SUPFAM" id="SSF48317">
    <property type="entry name" value="Acid phosphatase/Vanadium-dependent haloperoxidase"/>
    <property type="match status" value="1"/>
</dbReference>
<dbReference type="AlphaFoldDB" id="A0A1J4MSX1"/>
<feature type="transmembrane region" description="Helical" evidence="1">
    <location>
        <begin position="123"/>
        <end position="144"/>
    </location>
</feature>
<evidence type="ECO:0000313" key="3">
    <source>
        <dbReference type="Proteomes" id="UP000186804"/>
    </source>
</evidence>
<dbReference type="RefSeq" id="XP_067069192.1">
    <property type="nucleotide sequence ID" value="XM_067211234.1"/>
</dbReference>
<organism evidence="2 3">
    <name type="scientific">Cryptosporidium andersoni</name>
    <dbReference type="NCBI Taxonomy" id="117008"/>
    <lineage>
        <taxon>Eukaryota</taxon>
        <taxon>Sar</taxon>
        <taxon>Alveolata</taxon>
        <taxon>Apicomplexa</taxon>
        <taxon>Conoidasida</taxon>
        <taxon>Coccidia</taxon>
        <taxon>Eucoccidiorida</taxon>
        <taxon>Eimeriorina</taxon>
        <taxon>Cryptosporidiidae</taxon>
        <taxon>Cryptosporidium</taxon>
    </lineage>
</organism>
<dbReference type="PANTHER" id="PTHR14969:SF13">
    <property type="entry name" value="AT30094P"/>
    <property type="match status" value="1"/>
</dbReference>
<feature type="transmembrane region" description="Helical" evidence="1">
    <location>
        <begin position="150"/>
        <end position="169"/>
    </location>
</feature>
<evidence type="ECO:0008006" key="4">
    <source>
        <dbReference type="Google" id="ProtNLM"/>
    </source>
</evidence>
<accession>A0A1J4MSX1</accession>
<dbReference type="OrthoDB" id="302705at2759"/>
<dbReference type="GO" id="GO:0042392">
    <property type="term" value="F:sphingosine-1-phosphate phosphatase activity"/>
    <property type="evidence" value="ECO:0007669"/>
    <property type="project" value="TreeGrafter"/>
</dbReference>
<dbReference type="PANTHER" id="PTHR14969">
    <property type="entry name" value="SPHINGOSINE-1-PHOSPHATE PHOSPHOHYDROLASE"/>
    <property type="match status" value="1"/>
</dbReference>
<evidence type="ECO:0000256" key="1">
    <source>
        <dbReference type="SAM" id="Phobius"/>
    </source>
</evidence>
<dbReference type="VEuPathDB" id="CryptoDB:cand_009950"/>
<dbReference type="Proteomes" id="UP000186804">
    <property type="component" value="Unassembled WGS sequence"/>
</dbReference>
<name>A0A1J4MSX1_9CRYT</name>
<protein>
    <recommendedName>
        <fullName evidence="4">Dolichyldiphosphatase</fullName>
    </recommendedName>
</protein>
<dbReference type="GeneID" id="92365180"/>
<keyword evidence="1" id="KW-1133">Transmembrane helix</keyword>
<keyword evidence="1" id="KW-0472">Membrane</keyword>
<comment type="caution">
    <text evidence="2">The sequence shown here is derived from an EMBL/GenBank/DDBJ whole genome shotgun (WGS) entry which is preliminary data.</text>
</comment>
<gene>
    <name evidence="2" type="ORF">cand_009950</name>
</gene>
<evidence type="ECO:0000313" key="2">
    <source>
        <dbReference type="EMBL" id="OII77346.1"/>
    </source>
</evidence>